<dbReference type="GO" id="GO:0004252">
    <property type="term" value="F:serine-type endopeptidase activity"/>
    <property type="evidence" value="ECO:0007669"/>
    <property type="project" value="InterPro"/>
</dbReference>
<dbReference type="CDD" id="cd06530">
    <property type="entry name" value="S26_SPase_I"/>
    <property type="match status" value="1"/>
</dbReference>
<evidence type="ECO:0000313" key="14">
    <source>
        <dbReference type="EMBL" id="MCG6226180.1"/>
    </source>
</evidence>
<dbReference type="EMBL" id="QSTD01000001">
    <property type="protein sequence ID" value="RGM32262.1"/>
    <property type="molecule type" value="Genomic_DNA"/>
</dbReference>
<evidence type="ECO:0000256" key="8">
    <source>
        <dbReference type="ARBA" id="ARBA00022801"/>
    </source>
</evidence>
<dbReference type="Gene3D" id="2.10.109.10">
    <property type="entry name" value="Umud Fragment, subunit A"/>
    <property type="match status" value="1"/>
</dbReference>
<comment type="similarity">
    <text evidence="4 12">Belongs to the peptidase S26 family.</text>
</comment>
<dbReference type="InterPro" id="IPR019757">
    <property type="entry name" value="Pept_S26A_signal_pept_1_Lys-AS"/>
</dbReference>
<dbReference type="InterPro" id="IPR036286">
    <property type="entry name" value="LexA/Signal_pep-like_sf"/>
</dbReference>
<dbReference type="EMBL" id="JAANHJ010000001">
    <property type="protein sequence ID" value="MCG6226180.1"/>
    <property type="molecule type" value="Genomic_DNA"/>
</dbReference>
<dbReference type="EC" id="3.4.21.89" evidence="12"/>
<sequence>MKKEIMEWVIAIAVALALVFLIGKFVGQPYTIKGDSMDPTLKDGERVVVNIMGYKIGDVKKGNVIVFHANKKDDYVKRVIGVPGDKVQYKKDQLYINGKKQDEPYLNYNEKRKQIEYITGTFQVKDLANANPKSNVIPKGKYLVLGDNREVSKDSRSFGLIDKDQIVGKVSFRFWPLNEFKFNFNPDNTKN</sequence>
<dbReference type="PRINTS" id="PR00727">
    <property type="entry name" value="LEADERPTASE"/>
</dbReference>
<accession>A0A364UPT8</accession>
<keyword evidence="6 12" id="KW-0645">Protease</keyword>
<evidence type="ECO:0000256" key="6">
    <source>
        <dbReference type="ARBA" id="ARBA00022670"/>
    </source>
</evidence>
<reference evidence="15 18" key="2">
    <citation type="submission" date="2018-08" db="EMBL/GenBank/DDBJ databases">
        <title>Murine metabolic-syndrome-specific gut microbial biobank.</title>
        <authorList>
            <person name="Liu C."/>
        </authorList>
    </citation>
    <scope>NUCLEOTIDE SEQUENCE [LARGE SCALE GENOMIC DNA]</scope>
    <source>
        <strain evidence="15 18">1XD21-27</strain>
    </source>
</reference>
<name>A0A364UPT8_STAWA</name>
<feature type="active site" evidence="11">
    <location>
        <position position="77"/>
    </location>
</feature>
<evidence type="ECO:0000256" key="2">
    <source>
        <dbReference type="ARBA" id="ARBA00002312"/>
    </source>
</evidence>
<dbReference type="PANTHER" id="PTHR43390">
    <property type="entry name" value="SIGNAL PEPTIDASE I"/>
    <property type="match status" value="1"/>
</dbReference>
<keyword evidence="7" id="KW-0812">Transmembrane</keyword>
<protein>
    <recommendedName>
        <fullName evidence="12">Signal peptidase I</fullName>
        <ecNumber evidence="12">3.4.21.89</ecNumber>
    </recommendedName>
</protein>
<comment type="function">
    <text evidence="2">Essential for cell viability.</text>
</comment>
<dbReference type="GO" id="GO:0006465">
    <property type="term" value="P:signal peptide processing"/>
    <property type="evidence" value="ECO:0007669"/>
    <property type="project" value="InterPro"/>
</dbReference>
<evidence type="ECO:0000256" key="5">
    <source>
        <dbReference type="ARBA" id="ARBA00022475"/>
    </source>
</evidence>
<dbReference type="Proteomes" id="UP000814367">
    <property type="component" value="Unassembled WGS sequence"/>
</dbReference>
<dbReference type="Proteomes" id="UP000481807">
    <property type="component" value="Unassembled WGS sequence"/>
</dbReference>
<evidence type="ECO:0000256" key="7">
    <source>
        <dbReference type="ARBA" id="ARBA00022692"/>
    </source>
</evidence>
<evidence type="ECO:0000259" key="13">
    <source>
        <dbReference type="Pfam" id="PF10502"/>
    </source>
</evidence>
<keyword evidence="19" id="KW-1185">Reference proteome</keyword>
<dbReference type="SUPFAM" id="SSF51306">
    <property type="entry name" value="LexA/Signal peptidase"/>
    <property type="match status" value="1"/>
</dbReference>
<reference evidence="16 17" key="1">
    <citation type="submission" date="2018-08" db="EMBL/GenBank/DDBJ databases">
        <title>A genome reference for cultivated species of the human gut microbiota.</title>
        <authorList>
            <person name="Zou Y."/>
            <person name="Xue W."/>
            <person name="Luo G."/>
        </authorList>
    </citation>
    <scope>NUCLEOTIDE SEQUENCE [LARGE SCALE GENOMIC DNA]</scope>
    <source>
        <strain evidence="16 17">OM08-17AT</strain>
    </source>
</reference>
<dbReference type="GO" id="GO:0005886">
    <property type="term" value="C:plasma membrane"/>
    <property type="evidence" value="ECO:0007669"/>
    <property type="project" value="UniProtKB-SubCell"/>
</dbReference>
<dbReference type="InterPro" id="IPR019756">
    <property type="entry name" value="Pept_S26A_signal_pept_1_Ser-AS"/>
</dbReference>
<evidence type="ECO:0000313" key="15">
    <source>
        <dbReference type="EMBL" id="NBH30151.1"/>
    </source>
</evidence>
<dbReference type="FunFam" id="2.10.109.10:FF:000008">
    <property type="entry name" value="Signal peptidase I"/>
    <property type="match status" value="1"/>
</dbReference>
<dbReference type="InterPro" id="IPR000223">
    <property type="entry name" value="Pept_S26A_signal_pept_1"/>
</dbReference>
<evidence type="ECO:0000256" key="4">
    <source>
        <dbReference type="ARBA" id="ARBA00009370"/>
    </source>
</evidence>
<dbReference type="RefSeq" id="WP_002465522.1">
    <property type="nucleotide sequence ID" value="NZ_CABMFV010000001.1"/>
</dbReference>
<dbReference type="GO" id="GO:0009003">
    <property type="term" value="F:signal peptidase activity"/>
    <property type="evidence" value="ECO:0007669"/>
    <property type="project" value="UniProtKB-EC"/>
</dbReference>
<comment type="catalytic activity">
    <reaction evidence="1 12">
        <text>Cleavage of hydrophobic, N-terminal signal or leader sequences from secreted and periplasmic proteins.</text>
        <dbReference type="EC" id="3.4.21.89"/>
    </reaction>
</comment>
<dbReference type="NCBIfam" id="TIGR02227">
    <property type="entry name" value="sigpep_I_bact"/>
    <property type="match status" value="1"/>
</dbReference>
<evidence type="ECO:0000313" key="18">
    <source>
        <dbReference type="Proteomes" id="UP000481807"/>
    </source>
</evidence>
<evidence type="ECO:0000313" key="19">
    <source>
        <dbReference type="Proteomes" id="UP000814367"/>
    </source>
</evidence>
<keyword evidence="5" id="KW-1003">Cell membrane</keyword>
<dbReference type="PANTHER" id="PTHR43390:SF1">
    <property type="entry name" value="CHLOROPLAST PROCESSING PEPTIDASE"/>
    <property type="match status" value="1"/>
</dbReference>
<evidence type="ECO:0000313" key="16">
    <source>
        <dbReference type="EMBL" id="RGM32262.1"/>
    </source>
</evidence>
<keyword evidence="9" id="KW-1133">Transmembrane helix</keyword>
<feature type="active site" evidence="11">
    <location>
        <position position="36"/>
    </location>
</feature>
<evidence type="ECO:0000256" key="9">
    <source>
        <dbReference type="ARBA" id="ARBA00022989"/>
    </source>
</evidence>
<dbReference type="PROSITE" id="PS00501">
    <property type="entry name" value="SPASE_I_1"/>
    <property type="match status" value="1"/>
</dbReference>
<evidence type="ECO:0000256" key="11">
    <source>
        <dbReference type="PIRSR" id="PIRSR600223-1"/>
    </source>
</evidence>
<evidence type="ECO:0000256" key="3">
    <source>
        <dbReference type="ARBA" id="ARBA00004401"/>
    </source>
</evidence>
<proteinExistence type="inferred from homology"/>
<dbReference type="AlphaFoldDB" id="A0A364UPT8"/>
<keyword evidence="10" id="KW-0472">Membrane</keyword>
<organism evidence="16 17">
    <name type="scientific">Staphylococcus warneri</name>
    <dbReference type="NCBI Taxonomy" id="1292"/>
    <lineage>
        <taxon>Bacteria</taxon>
        <taxon>Bacillati</taxon>
        <taxon>Bacillota</taxon>
        <taxon>Bacilli</taxon>
        <taxon>Bacillales</taxon>
        <taxon>Staphylococcaceae</taxon>
        <taxon>Staphylococcus</taxon>
    </lineage>
</organism>
<evidence type="ECO:0000256" key="12">
    <source>
        <dbReference type="RuleBase" id="RU362042"/>
    </source>
</evidence>
<evidence type="ECO:0000256" key="1">
    <source>
        <dbReference type="ARBA" id="ARBA00000677"/>
    </source>
</evidence>
<comment type="caution">
    <text evidence="16">The sequence shown here is derived from an EMBL/GenBank/DDBJ whole genome shotgun (WGS) entry which is preliminary data.</text>
</comment>
<reference evidence="14 19" key="3">
    <citation type="submission" date="2020-03" db="EMBL/GenBank/DDBJ databases">
        <title>Comparative genetics of Staphylococcus warneri persistents from caprine mastitis.</title>
        <authorList>
            <person name="Franca C.A."/>
            <person name="Rosa D.S."/>
            <person name="Silva A."/>
            <person name="Rodrigues D.L.N."/>
            <person name="Santos R.G."/>
            <person name="Castillo R.E.H."/>
            <person name="Moreira M.A.S."/>
            <person name="Lima M.C."/>
            <person name="Gouveia G.V."/>
            <person name="Gouveia J.J.S."/>
            <person name="Souza R.F.S."/>
            <person name="Bertram B."/>
            <person name="Azevedo V."/>
            <person name="Costa M."/>
        </authorList>
    </citation>
    <scope>NUCLEOTIDE SEQUENCE [LARGE SCALE GENOMIC DNA]</scope>
    <source>
        <strain evidence="14 19">Cap 9.2</strain>
    </source>
</reference>
<dbReference type="EMBL" id="QXWP01000002">
    <property type="protein sequence ID" value="NBH30151.1"/>
    <property type="molecule type" value="Genomic_DNA"/>
</dbReference>
<dbReference type="Pfam" id="PF10502">
    <property type="entry name" value="Peptidase_S26"/>
    <property type="match status" value="1"/>
</dbReference>
<keyword evidence="8 12" id="KW-0378">Hydrolase</keyword>
<comment type="subcellular location">
    <subcellularLocation>
        <location evidence="3">Cell membrane</location>
        <topology evidence="3">Single-pass type II membrane protein</topology>
    </subcellularLocation>
    <subcellularLocation>
        <location evidence="12">Membrane</location>
        <topology evidence="12">Single-pass type II membrane protein</topology>
    </subcellularLocation>
</comment>
<feature type="domain" description="Peptidase S26" evidence="13">
    <location>
        <begin position="5"/>
        <end position="175"/>
    </location>
</feature>
<dbReference type="PROSITE" id="PS00760">
    <property type="entry name" value="SPASE_I_2"/>
    <property type="match status" value="1"/>
</dbReference>
<dbReference type="Proteomes" id="UP000261016">
    <property type="component" value="Unassembled WGS sequence"/>
</dbReference>
<evidence type="ECO:0000256" key="10">
    <source>
        <dbReference type="ARBA" id="ARBA00023136"/>
    </source>
</evidence>
<dbReference type="InterPro" id="IPR019533">
    <property type="entry name" value="Peptidase_S26"/>
</dbReference>
<dbReference type="PROSITE" id="PS00761">
    <property type="entry name" value="SPASE_I_3"/>
    <property type="match status" value="1"/>
</dbReference>
<gene>
    <name evidence="16" type="primary">lepB</name>
    <name evidence="15" type="ORF">D3Z30_04050</name>
    <name evidence="16" type="ORF">DXC19_01850</name>
    <name evidence="14" type="ORF">G8J23_09300</name>
</gene>
<evidence type="ECO:0000313" key="17">
    <source>
        <dbReference type="Proteomes" id="UP000261016"/>
    </source>
</evidence>
<dbReference type="InterPro" id="IPR019758">
    <property type="entry name" value="Pept_S26A_signal_pept_1_CS"/>
</dbReference>